<dbReference type="InterPro" id="IPR021967">
    <property type="entry name" value="Nup98_C"/>
</dbReference>
<feature type="compositionally biased region" description="Polar residues" evidence="10">
    <location>
        <begin position="1"/>
        <end position="13"/>
    </location>
</feature>
<reference evidence="12" key="1">
    <citation type="submission" date="2020-06" db="EMBL/GenBank/DDBJ databases">
        <title>Genomes of multiple members of Pneumocystis genus reveal paths to human pathogen Pneumocystis jirovecii.</title>
        <authorList>
            <person name="Cisse O.H."/>
            <person name="Ma L."/>
            <person name="Dekker J."/>
            <person name="Khil P."/>
            <person name="Jo J."/>
            <person name="Brenchley J."/>
            <person name="Blair R."/>
            <person name="Pahar B."/>
            <person name="Chabe M."/>
            <person name="Van Rompay K.A."/>
            <person name="Keesler R."/>
            <person name="Sukura A."/>
            <person name="Hirsch V."/>
            <person name="Kutty G."/>
            <person name="Liu Y."/>
            <person name="Peng L."/>
            <person name="Chen J."/>
            <person name="Song J."/>
            <person name="Weissenbacher-Lang C."/>
            <person name="Xu J."/>
            <person name="Upham N.S."/>
            <person name="Stajich J.E."/>
            <person name="Cuomo C.A."/>
            <person name="Cushion M.T."/>
            <person name="Kovacs J.A."/>
        </authorList>
    </citation>
    <scope>NUCLEOTIDE SEQUENCE</scope>
    <source>
        <strain evidence="12">2A</strain>
    </source>
</reference>
<sequence>MFGQNSGNTFSRFGQQGTQQTSTGTGSLFGAGTGVFGGSGFGQGTSFGAGNSADPGGGSIVMDVDFGGAKETTGFNAQTTHAFGSQTVGTPSRGIFGQNATSTGFGNTYGSNTFSGSSLNSRVPTQGTSNPPYQVTQEKETSTGGMQYFQSITCMPAYQAASFEELRLQDYTQNRRFGQQQGLFGSFNTGQTTGNIFGSGNQTYTSQPFGLSSGLNMFSNTQSMSSPFGKTQQNQSKPFGFGTSNTFDTTKNQTGVFSFGNSGNSSQSTFGSSSLFRTGFNNAQNEDNKATTFGSANMGFGQNTTNSFGTGFGTNNTGTNIFGSNQQQSASTPFGQTSTAQNTTSFTFGGNTNTTNNPSTGGMLFGNQVQQQPSTSFGQSLTQNTSSFNFGTPNTANTTTNNVGFSFGQQDNQQNKSTLSFSSNLFGQNNQTQNKPAFSFGNNTGFGQSTASTGLFGANNTNTNSSTGLFGSSTTPASNTNTSFFGNQQSSGNLFGAKPATNTTTSLFGNSSTLQSNTNTGGGLFGNTSVQSSSFKNSNQPLGNSLFGNVQQQQQPLLHASIDKNPFGNNPLFQSSNINFPTNSPGPIATPLVTSTHKKKPAMLPHFKLTPGSSSSSGKFQDTKGVSFSGINSPTIISAASHSLHLFDNLNDETMLNANAFSPRSNIKKLVINRKTSQTNILTDSDKQNDKSLAKQSNGMEEKVADQESPTLIAAKHQNNAKADTTSNVLHNSTEEDRKESNSLSYWTSPSISKLLDYTTDELKHVNNFKVGPLEDIPGTIIIFDEKVCTVYPDESLKPPLGCGINVPAIITLERCWPFSKEKREPITDPNHSRFQQHLDRLKRMKETEFIDYIADTGAWVFKVNHFSRWGLLEEDDSSAEKKDQDELSKSQEIKDQYTDEPFYQKSLSSNKELELPAKQTYVKQKKEELTQDYELSTNNESFQKNMNLNKKSTDLKNTFIFQHSTSKIPGSFITENSSEMMNYTIENNAELDISRDESESCDYLSFDDLDNYSNLQTINDVIDTSSIDLRNKDSELYFEDDSKGIASSKKRDNSDDESFEVLSLSSKLPFLQDIKTWPDLLNFSIERFNLLHAPQTHTKKYRDPSSLQFDSPFNSFEPIEKYELQDLDRDLYDQQTLHLPVHASKSHPITTIIPGKFHWGPNNILIIPLNNKNTEPKILLKKIDDQKSISDNIQLALETQLKHTNIEIDEYECPEANPNSTLTSKLFIPFFNNYEANILQLCGILFDEIEIHSHNLQSESQKTQILRMQRKQNLSDWLKDNVATSVENDLYKCADPSSKMFLLLTGYQIEECCLEALKNCKKQIADWRDSNCLPAIETSQGSGMKDSEDYAPDIHISEELDWKRAFGLKLWYELTDEMPIEVAVLSYQRAFNENSTVSSPEISYSKNTNNSDTQEFDILYHLLLLFSKDDYPLENVIDSLTLNFPLDFKIPWLLYIILSRTYSIRHFQDYYTSFSSKNFEENKTTILGNQLTLSFASQLESRGLWHWAIFVLQHLQYAHIRERAIREILARNIADYYNNKQNELDIFLMQSLKIPKIWILESCALYSRYMNYYQSEEKYLLDAKLWNEAHKTLLTFIAPQAVIYSQHDVLYGFLQRFQNTSAIADWKIGGQIYMDYIELLKFDEKLKGLSIIKNDGFRITQTEKDLVSRLLRTLPIMDAKIFEQSVAIKIMSSFSASFILSNNIMINEHSQILQMNLTEDEYFNKIKQLSLEYYKCISTAL</sequence>
<keyword evidence="8" id="KW-0906">Nuclear pore complex</keyword>
<keyword evidence="5" id="KW-0509">mRNA transport</keyword>
<keyword evidence="7" id="KW-0811">Translocation</keyword>
<feature type="region of interest" description="Disordered" evidence="10">
    <location>
        <begin position="681"/>
        <end position="743"/>
    </location>
</feature>
<dbReference type="InterPro" id="IPR025574">
    <property type="entry name" value="Nucleoporin_FG_rpt"/>
</dbReference>
<evidence type="ECO:0000256" key="4">
    <source>
        <dbReference type="ARBA" id="ARBA00022813"/>
    </source>
</evidence>
<comment type="subcellular location">
    <subcellularLocation>
        <location evidence="1">Nucleus</location>
        <location evidence="1">Nuclear pore complex</location>
    </subcellularLocation>
</comment>
<dbReference type="Pfam" id="PF04096">
    <property type="entry name" value="Nucleoporin2"/>
    <property type="match status" value="1"/>
</dbReference>
<evidence type="ECO:0000256" key="6">
    <source>
        <dbReference type="ARBA" id="ARBA00022927"/>
    </source>
</evidence>
<dbReference type="GO" id="GO:0044614">
    <property type="term" value="C:nuclear pore cytoplasmic filaments"/>
    <property type="evidence" value="ECO:0007669"/>
    <property type="project" value="TreeGrafter"/>
</dbReference>
<feature type="compositionally biased region" description="Low complexity" evidence="10">
    <location>
        <begin position="14"/>
        <end position="26"/>
    </location>
</feature>
<evidence type="ECO:0000256" key="5">
    <source>
        <dbReference type="ARBA" id="ARBA00022816"/>
    </source>
</evidence>
<dbReference type="GO" id="GO:0006405">
    <property type="term" value="P:RNA export from nucleus"/>
    <property type="evidence" value="ECO:0007669"/>
    <property type="project" value="TreeGrafter"/>
</dbReference>
<dbReference type="EMBL" id="CP054539">
    <property type="protein sequence ID" value="QSL65788.1"/>
    <property type="molecule type" value="Genomic_DNA"/>
</dbReference>
<dbReference type="Gene3D" id="3.30.1610.10">
    <property type="entry name" value="Peptidase S59, nucleoporin"/>
    <property type="match status" value="1"/>
</dbReference>
<keyword evidence="3" id="KW-0813">Transport</keyword>
<evidence type="ECO:0000256" key="10">
    <source>
        <dbReference type="SAM" id="MobiDB-lite"/>
    </source>
</evidence>
<feature type="region of interest" description="Disordered" evidence="10">
    <location>
        <begin position="116"/>
        <end position="137"/>
    </location>
</feature>
<accession>A0A899G387</accession>
<feature type="compositionally biased region" description="Basic and acidic residues" evidence="10">
    <location>
        <begin position="684"/>
        <end position="693"/>
    </location>
</feature>
<dbReference type="GO" id="GO:0006606">
    <property type="term" value="P:protein import into nucleus"/>
    <property type="evidence" value="ECO:0007669"/>
    <property type="project" value="TreeGrafter"/>
</dbReference>
<name>A0A899G387_9ASCO</name>
<feature type="domain" description="Peptidase S59" evidence="11">
    <location>
        <begin position="743"/>
        <end position="867"/>
    </location>
</feature>
<evidence type="ECO:0000256" key="7">
    <source>
        <dbReference type="ARBA" id="ARBA00023010"/>
    </source>
</evidence>
<dbReference type="Pfam" id="PF12110">
    <property type="entry name" value="Nup96"/>
    <property type="match status" value="1"/>
</dbReference>
<dbReference type="InterPro" id="IPR007230">
    <property type="entry name" value="Nup98_auto-Pept-S59_dom"/>
</dbReference>
<dbReference type="GO" id="GO:0008139">
    <property type="term" value="F:nuclear localization sequence binding"/>
    <property type="evidence" value="ECO:0007669"/>
    <property type="project" value="TreeGrafter"/>
</dbReference>
<feature type="region of interest" description="Disordered" evidence="10">
    <location>
        <begin position="519"/>
        <end position="547"/>
    </location>
</feature>
<proteinExistence type="inferred from homology"/>
<evidence type="ECO:0000256" key="1">
    <source>
        <dbReference type="ARBA" id="ARBA00004567"/>
    </source>
</evidence>
<keyword evidence="4" id="KW-0068">Autocatalytic cleavage</keyword>
<dbReference type="GO" id="GO:0003723">
    <property type="term" value="F:RNA binding"/>
    <property type="evidence" value="ECO:0007669"/>
    <property type="project" value="TreeGrafter"/>
</dbReference>
<feature type="compositionally biased region" description="Polar residues" evidence="10">
    <location>
        <begin position="326"/>
        <end position="341"/>
    </location>
</feature>
<dbReference type="PANTHER" id="PTHR23198:SF6">
    <property type="entry name" value="NUCLEAR PORE COMPLEX PROTEIN NUP98-NUP96"/>
    <property type="match status" value="1"/>
</dbReference>
<keyword evidence="13" id="KW-1185">Reference proteome</keyword>
<keyword evidence="6" id="KW-0653">Protein transport</keyword>
<dbReference type="PANTHER" id="PTHR23198">
    <property type="entry name" value="NUCLEOPORIN"/>
    <property type="match status" value="1"/>
</dbReference>
<dbReference type="FunFam" id="1.10.10.2360:FF:000001">
    <property type="entry name" value="Nuclear pore complex protein Nup98-Nup96"/>
    <property type="match status" value="1"/>
</dbReference>
<evidence type="ECO:0000313" key="13">
    <source>
        <dbReference type="Proteomes" id="UP000663699"/>
    </source>
</evidence>
<gene>
    <name evidence="12" type="ORF">MERGE_000066</name>
</gene>
<comment type="similarity">
    <text evidence="2">Belongs to the nucleoporin GLFG family.</text>
</comment>
<feature type="compositionally biased region" description="Basic and acidic residues" evidence="10">
    <location>
        <begin position="879"/>
        <end position="896"/>
    </location>
</feature>
<evidence type="ECO:0000256" key="8">
    <source>
        <dbReference type="ARBA" id="ARBA00023132"/>
    </source>
</evidence>
<protein>
    <recommendedName>
        <fullName evidence="11">Peptidase S59 domain-containing protein</fullName>
    </recommendedName>
</protein>
<feature type="region of interest" description="Disordered" evidence="10">
    <location>
        <begin position="1"/>
        <end position="26"/>
    </location>
</feature>
<evidence type="ECO:0000256" key="2">
    <source>
        <dbReference type="ARBA" id="ARBA00008926"/>
    </source>
</evidence>
<feature type="region of interest" description="Disordered" evidence="10">
    <location>
        <begin position="875"/>
        <end position="896"/>
    </location>
</feature>
<evidence type="ECO:0000256" key="9">
    <source>
        <dbReference type="ARBA" id="ARBA00023242"/>
    </source>
</evidence>
<evidence type="ECO:0000313" key="12">
    <source>
        <dbReference type="EMBL" id="QSL65788.1"/>
    </source>
</evidence>
<dbReference type="GO" id="GO:0017056">
    <property type="term" value="F:structural constituent of nuclear pore"/>
    <property type="evidence" value="ECO:0007669"/>
    <property type="project" value="InterPro"/>
</dbReference>
<dbReference type="GO" id="GO:0034398">
    <property type="term" value="P:telomere tethering at nuclear periphery"/>
    <property type="evidence" value="ECO:0007669"/>
    <property type="project" value="TreeGrafter"/>
</dbReference>
<feature type="compositionally biased region" description="Polar residues" evidence="10">
    <location>
        <begin position="717"/>
        <end position="732"/>
    </location>
</feature>
<feature type="region of interest" description="Disordered" evidence="10">
    <location>
        <begin position="326"/>
        <end position="350"/>
    </location>
</feature>
<dbReference type="PROSITE" id="PS51434">
    <property type="entry name" value="NUP_C"/>
    <property type="match status" value="1"/>
</dbReference>
<feature type="region of interest" description="Disordered" evidence="10">
    <location>
        <begin position="420"/>
        <end position="443"/>
    </location>
</feature>
<evidence type="ECO:0000259" key="11">
    <source>
        <dbReference type="PROSITE" id="PS51434"/>
    </source>
</evidence>
<feature type="compositionally biased region" description="Polar residues" evidence="10">
    <location>
        <begin position="529"/>
        <end position="547"/>
    </location>
</feature>
<dbReference type="Proteomes" id="UP000663699">
    <property type="component" value="Chromosome 8"/>
</dbReference>
<dbReference type="OrthoDB" id="3797628at2759"/>
<dbReference type="Pfam" id="PF13634">
    <property type="entry name" value="Nucleoporin_FG"/>
    <property type="match status" value="3"/>
</dbReference>
<dbReference type="InterPro" id="IPR036903">
    <property type="entry name" value="Nup98_auto-Pept-S59_dom_sf"/>
</dbReference>
<evidence type="ECO:0000256" key="3">
    <source>
        <dbReference type="ARBA" id="ARBA00022448"/>
    </source>
</evidence>
<dbReference type="InterPro" id="IPR037665">
    <property type="entry name" value="Nucleoporin_S59-like"/>
</dbReference>
<dbReference type="GO" id="GO:0051028">
    <property type="term" value="P:mRNA transport"/>
    <property type="evidence" value="ECO:0007669"/>
    <property type="project" value="UniProtKB-KW"/>
</dbReference>
<organism evidence="12 13">
    <name type="scientific">Pneumocystis wakefieldiae</name>
    <dbReference type="NCBI Taxonomy" id="38082"/>
    <lineage>
        <taxon>Eukaryota</taxon>
        <taxon>Fungi</taxon>
        <taxon>Dikarya</taxon>
        <taxon>Ascomycota</taxon>
        <taxon>Taphrinomycotina</taxon>
        <taxon>Pneumocystomycetes</taxon>
        <taxon>Pneumocystaceae</taxon>
        <taxon>Pneumocystis</taxon>
    </lineage>
</organism>
<dbReference type="SUPFAM" id="SSF82215">
    <property type="entry name" value="C-terminal autoproteolytic domain of nucleoporin nup98"/>
    <property type="match status" value="1"/>
</dbReference>
<dbReference type="Gene3D" id="1.10.10.2360">
    <property type="match status" value="1"/>
</dbReference>
<dbReference type="GO" id="GO:0000973">
    <property type="term" value="P:post-transcriptional tethering of RNA polymerase II gene DNA at nuclear periphery"/>
    <property type="evidence" value="ECO:0007669"/>
    <property type="project" value="TreeGrafter"/>
</dbReference>
<keyword evidence="9" id="KW-0539">Nucleus</keyword>